<comment type="cofactor">
    <cofactor evidence="3">
        <name>a divalent metal cation</name>
        <dbReference type="ChEBI" id="CHEBI:60240"/>
    </cofactor>
    <text evidence="3">Binds 2 divalent metal cations per subunit.</text>
</comment>
<dbReference type="Proteomes" id="UP000275225">
    <property type="component" value="Unassembled WGS sequence"/>
</dbReference>
<feature type="binding site" evidence="3">
    <location>
        <position position="24"/>
    </location>
    <ligand>
        <name>a divalent metal cation</name>
        <dbReference type="ChEBI" id="CHEBI:60240"/>
        <label>1</label>
    </ligand>
</feature>
<feature type="binding site" evidence="3">
    <location>
        <position position="22"/>
    </location>
    <ligand>
        <name>a divalent metal cation</name>
        <dbReference type="ChEBI" id="CHEBI:60240"/>
        <label>1</label>
    </ligand>
</feature>
<feature type="binding site" evidence="3">
    <location>
        <position position="135"/>
    </location>
    <ligand>
        <name>a divalent metal cation</name>
        <dbReference type="ChEBI" id="CHEBI:60240"/>
        <label>2</label>
    </ligand>
</feature>
<dbReference type="PROSITE" id="PS51347">
    <property type="entry name" value="PHOSPHOTRIESTERASE_2"/>
    <property type="match status" value="1"/>
</dbReference>
<keyword evidence="1 3" id="KW-0479">Metal-binding</keyword>
<dbReference type="GO" id="GO:0008270">
    <property type="term" value="F:zinc ion binding"/>
    <property type="evidence" value="ECO:0007669"/>
    <property type="project" value="InterPro"/>
</dbReference>
<dbReference type="SUPFAM" id="SSF51556">
    <property type="entry name" value="Metallo-dependent hydrolases"/>
    <property type="match status" value="1"/>
</dbReference>
<dbReference type="PANTHER" id="PTHR10819:SF3">
    <property type="entry name" value="PHOSPHOTRIESTERASE-RELATED PROTEIN"/>
    <property type="match status" value="1"/>
</dbReference>
<feature type="binding site" evidence="3">
    <location>
        <position position="252"/>
    </location>
    <ligand>
        <name>a divalent metal cation</name>
        <dbReference type="ChEBI" id="CHEBI:60240"/>
        <label>1</label>
    </ligand>
</feature>
<keyword evidence="2" id="KW-0378">Hydrolase</keyword>
<dbReference type="Pfam" id="PF02126">
    <property type="entry name" value="PTE"/>
    <property type="match status" value="1"/>
</dbReference>
<dbReference type="Gene3D" id="3.20.20.140">
    <property type="entry name" value="Metal-dependent hydrolases"/>
    <property type="match status" value="1"/>
</dbReference>
<sequence>MPIRTVNGLLEPDEVNGPVLAHEHLTLDLTTADDPSAVVSDRDAVVAELARAKDEHGLALVVDLTCRGMGGDAAAVRRIAERAGVEVVVATGWYYERFHPQGEPGDSVERAVELLVRDIHDGVGESGLRPGVLGEIGSHGAASPAERTSLLASARAAAQTGLSLATHAHLGSGALEQLELLTSQGLEPHRISIGHQDLSDDGDQHRRIAEAGAYIAFDTVGKTSYQADERRLTMLLDLLEAGYGRHILLSNDISRDSYLTVNGGQGFGHVLGPFRAALDRHGVDDATADLLYRANALRWLNGTEKP</sequence>
<proteinExistence type="inferred from homology"/>
<protein>
    <submittedName>
        <fullName evidence="5">Phosphotriesterase</fullName>
    </submittedName>
</protein>
<evidence type="ECO:0000256" key="3">
    <source>
        <dbReference type="PIRSR" id="PIRSR601559-52"/>
    </source>
</evidence>
<feature type="binding site" evidence="3">
    <location>
        <position position="135"/>
    </location>
    <ligand>
        <name>a divalent metal cation</name>
        <dbReference type="ChEBI" id="CHEBI:60240"/>
        <label>1</label>
    </ligand>
</feature>
<feature type="binding site" evidence="3">
    <location>
        <position position="195"/>
    </location>
    <ligand>
        <name>a divalent metal cation</name>
        <dbReference type="ChEBI" id="CHEBI:60240"/>
        <label>2</label>
    </ligand>
</feature>
<accession>A0A3N6WLW7</accession>
<reference evidence="5 6" key="1">
    <citation type="submission" date="2018-11" db="EMBL/GenBank/DDBJ databases">
        <authorList>
            <person name="Li F."/>
        </authorList>
    </citation>
    <scope>NUCLEOTIDE SEQUENCE [LARGE SCALE GENOMIC DNA]</scope>
    <source>
        <strain evidence="5 6">YS17T</strain>
    </source>
</reference>
<keyword evidence="6" id="KW-1185">Reference proteome</keyword>
<dbReference type="PANTHER" id="PTHR10819">
    <property type="entry name" value="PHOSPHOTRIESTERASE-RELATED"/>
    <property type="match status" value="1"/>
</dbReference>
<comment type="similarity">
    <text evidence="4">Belongs to the metallo-dependent hydrolases superfamily. Phosphotriesterase family.</text>
</comment>
<name>A0A3N6WLW7_9ACTN</name>
<organism evidence="5 6">
    <name type="scientific">Aeromicrobium camelliae</name>
    <dbReference type="NCBI Taxonomy" id="1538144"/>
    <lineage>
        <taxon>Bacteria</taxon>
        <taxon>Bacillati</taxon>
        <taxon>Actinomycetota</taxon>
        <taxon>Actinomycetes</taxon>
        <taxon>Propionibacteriales</taxon>
        <taxon>Nocardioidaceae</taxon>
        <taxon>Aeromicrobium</taxon>
    </lineage>
</organism>
<dbReference type="AlphaFoldDB" id="A0A3N6WLW7"/>
<dbReference type="GO" id="GO:0016787">
    <property type="term" value="F:hydrolase activity"/>
    <property type="evidence" value="ECO:0007669"/>
    <property type="project" value="UniProtKB-KW"/>
</dbReference>
<feature type="binding site" evidence="3">
    <location>
        <position position="167"/>
    </location>
    <ligand>
        <name>a divalent metal cation</name>
        <dbReference type="ChEBI" id="CHEBI:60240"/>
        <label>2</label>
    </ligand>
</feature>
<gene>
    <name evidence="5" type="ORF">EHW97_06645</name>
</gene>
<evidence type="ECO:0000256" key="4">
    <source>
        <dbReference type="PROSITE-ProRule" id="PRU00679"/>
    </source>
</evidence>
<dbReference type="OrthoDB" id="9795018at2"/>
<evidence type="ECO:0000256" key="2">
    <source>
        <dbReference type="ARBA" id="ARBA00022801"/>
    </source>
</evidence>
<dbReference type="PIRSF" id="PIRSF016839">
    <property type="entry name" value="PhP"/>
    <property type="match status" value="1"/>
</dbReference>
<evidence type="ECO:0000313" key="5">
    <source>
        <dbReference type="EMBL" id="RQN08556.1"/>
    </source>
</evidence>
<evidence type="ECO:0000313" key="6">
    <source>
        <dbReference type="Proteomes" id="UP000275225"/>
    </source>
</evidence>
<dbReference type="InterPro" id="IPR001559">
    <property type="entry name" value="Phosphotriesterase"/>
</dbReference>
<comment type="caution">
    <text evidence="4">Lacks conserved residue(s) required for the propagation of feature annotation.</text>
</comment>
<dbReference type="InterPro" id="IPR032466">
    <property type="entry name" value="Metal_Hydrolase"/>
</dbReference>
<dbReference type="RefSeq" id="WP_124236378.1">
    <property type="nucleotide sequence ID" value="NZ_JBHUFI010000002.1"/>
</dbReference>
<comment type="caution">
    <text evidence="5">The sequence shown here is derived from an EMBL/GenBank/DDBJ whole genome shotgun (WGS) entry which is preliminary data.</text>
</comment>
<evidence type="ECO:0000256" key="1">
    <source>
        <dbReference type="ARBA" id="ARBA00022723"/>
    </source>
</evidence>
<dbReference type="EMBL" id="RQJX01000006">
    <property type="protein sequence ID" value="RQN08556.1"/>
    <property type="molecule type" value="Genomic_DNA"/>
</dbReference>